<name>A0A1I5TX53_9FIRM</name>
<comment type="subunit">
    <text evidence="4">Part of the 50S ribosomal subunit. Contacts protein L32.</text>
</comment>
<dbReference type="HAMAP" id="MF_01368">
    <property type="entry name" value="Ribosomal_bL17"/>
    <property type="match status" value="1"/>
</dbReference>
<dbReference type="InterPro" id="IPR036373">
    <property type="entry name" value="Ribosomal_bL17_sf"/>
</dbReference>
<dbReference type="Proteomes" id="UP000198577">
    <property type="component" value="Unassembled WGS sequence"/>
</dbReference>
<dbReference type="GO" id="GO:0022625">
    <property type="term" value="C:cytosolic large ribosomal subunit"/>
    <property type="evidence" value="ECO:0007669"/>
    <property type="project" value="TreeGrafter"/>
</dbReference>
<dbReference type="AlphaFoldDB" id="A0A1I5TX53"/>
<dbReference type="Pfam" id="PF01196">
    <property type="entry name" value="Ribosomal_L17"/>
    <property type="match status" value="1"/>
</dbReference>
<keyword evidence="3 4" id="KW-0687">Ribonucleoprotein</keyword>
<sequence length="171" mass="19955">MAKQRKLGKPSDQRRALLRNQVSALLWHGKIVTTEARAKEVRRIAEKLIHLAVNEYDKTVKVQKQVNNEKGQTVTIEVTNDAPSKLNARRKMMAFLYDLREPKTREETKKEYKQRMREIKHPLIEKLFNEYGPKYRARNEEKNCAGGYTRIIKLGPRRGDGAEQVLIELVD</sequence>
<evidence type="ECO:0000313" key="5">
    <source>
        <dbReference type="EMBL" id="SFP87588.1"/>
    </source>
</evidence>
<reference evidence="5 6" key="1">
    <citation type="submission" date="2016-10" db="EMBL/GenBank/DDBJ databases">
        <authorList>
            <person name="de Groot N.N."/>
        </authorList>
    </citation>
    <scope>NUCLEOTIDE SEQUENCE [LARGE SCALE GENOMIC DNA]</scope>
    <source>
        <strain evidence="5 6">DSM 20678</strain>
    </source>
</reference>
<evidence type="ECO:0000256" key="1">
    <source>
        <dbReference type="ARBA" id="ARBA00008777"/>
    </source>
</evidence>
<evidence type="ECO:0000256" key="2">
    <source>
        <dbReference type="ARBA" id="ARBA00022980"/>
    </source>
</evidence>
<dbReference type="OrthoDB" id="9809073at2"/>
<evidence type="ECO:0000256" key="4">
    <source>
        <dbReference type="HAMAP-Rule" id="MF_01368"/>
    </source>
</evidence>
<dbReference type="PANTHER" id="PTHR14413:SF16">
    <property type="entry name" value="LARGE RIBOSOMAL SUBUNIT PROTEIN BL17M"/>
    <property type="match status" value="1"/>
</dbReference>
<comment type="similarity">
    <text evidence="1 4">Belongs to the bacterial ribosomal protein bL17 family.</text>
</comment>
<dbReference type="RefSeq" id="WP_025748426.1">
    <property type="nucleotide sequence ID" value="NZ_FOXR01000005.1"/>
</dbReference>
<gene>
    <name evidence="4" type="primary">rplQ</name>
    <name evidence="5" type="ORF">SAMN05444406_10598</name>
</gene>
<evidence type="ECO:0000313" key="6">
    <source>
        <dbReference type="Proteomes" id="UP000198577"/>
    </source>
</evidence>
<dbReference type="Gene3D" id="3.90.1030.10">
    <property type="entry name" value="Ribosomal protein L17"/>
    <property type="match status" value="1"/>
</dbReference>
<keyword evidence="6" id="KW-1185">Reference proteome</keyword>
<dbReference type="GO" id="GO:0003735">
    <property type="term" value="F:structural constituent of ribosome"/>
    <property type="evidence" value="ECO:0007669"/>
    <property type="project" value="InterPro"/>
</dbReference>
<evidence type="ECO:0000256" key="3">
    <source>
        <dbReference type="ARBA" id="ARBA00023274"/>
    </source>
</evidence>
<dbReference type="InterPro" id="IPR000456">
    <property type="entry name" value="Ribosomal_bL17"/>
</dbReference>
<protein>
    <recommendedName>
        <fullName evidence="4">Large ribosomal subunit protein bL17</fullName>
    </recommendedName>
</protein>
<proteinExistence type="inferred from homology"/>
<accession>A0A1I5TX53</accession>
<dbReference type="EMBL" id="FOXR01000005">
    <property type="protein sequence ID" value="SFP87588.1"/>
    <property type="molecule type" value="Genomic_DNA"/>
</dbReference>
<dbReference type="SUPFAM" id="SSF64263">
    <property type="entry name" value="Prokaryotic ribosomal protein L17"/>
    <property type="match status" value="1"/>
</dbReference>
<keyword evidence="2 4" id="KW-0689">Ribosomal protein</keyword>
<dbReference type="PANTHER" id="PTHR14413">
    <property type="entry name" value="RIBOSOMAL PROTEIN L17"/>
    <property type="match status" value="1"/>
</dbReference>
<dbReference type="GO" id="GO:0006412">
    <property type="term" value="P:translation"/>
    <property type="evidence" value="ECO:0007669"/>
    <property type="project" value="UniProtKB-UniRule"/>
</dbReference>
<dbReference type="STRING" id="937334.SAMN05444406_10598"/>
<organism evidence="5 6">
    <name type="scientific">Caldicoprobacter faecalis</name>
    <dbReference type="NCBI Taxonomy" id="937334"/>
    <lineage>
        <taxon>Bacteria</taxon>
        <taxon>Bacillati</taxon>
        <taxon>Bacillota</taxon>
        <taxon>Clostridia</taxon>
        <taxon>Caldicoprobacterales</taxon>
        <taxon>Caldicoprobacteraceae</taxon>
        <taxon>Caldicoprobacter</taxon>
    </lineage>
</organism>